<dbReference type="PANTHER" id="PTHR37806">
    <property type="entry name" value="LMO0724 PROTEIN"/>
    <property type="match status" value="1"/>
</dbReference>
<reference evidence="2 3" key="1">
    <citation type="journal article" date="2021" name="ISME Commun">
        <title>Automated analysis of genomic sequences facilitates high-throughput and comprehensive description of bacteria.</title>
        <authorList>
            <person name="Hitch T.C.A."/>
        </authorList>
    </citation>
    <scope>NUCLEOTIDE SEQUENCE [LARGE SCALE GENOMIC DNA]</scope>
    <source>
        <strain evidence="2 3">Sanger_29</strain>
    </source>
</reference>
<dbReference type="EMBL" id="JAOQKE010000005">
    <property type="protein sequence ID" value="MCU6725056.1"/>
    <property type="molecule type" value="Genomic_DNA"/>
</dbReference>
<dbReference type="Proteomes" id="UP001652338">
    <property type="component" value="Unassembled WGS sequence"/>
</dbReference>
<evidence type="ECO:0000259" key="1">
    <source>
        <dbReference type="Pfam" id="PF13529"/>
    </source>
</evidence>
<evidence type="ECO:0000313" key="3">
    <source>
        <dbReference type="Proteomes" id="UP001652338"/>
    </source>
</evidence>
<comment type="caution">
    <text evidence="2">The sequence shown here is derived from an EMBL/GenBank/DDBJ whole genome shotgun (WGS) entry which is preliminary data.</text>
</comment>
<keyword evidence="3" id="KW-1185">Reference proteome</keyword>
<sequence>MKRHTRILLFEFLLVLILLTAFPVISNAASKVPRNKLVTEQGTSYYYNHKGKIVRDRMITWKKNTYYFDKNGQMYRNRTFSYQGHVYHARNSGALARNTWIDGYYYNSYGQRTGKPFNSSSSGTASSVLNKKPQKKIISMKNIRQNPQLPTGCESVALTIVLKHMGFPLSKTTIASRYLSRSSSNFVTKFWGNPFSGSGGGIYAPGLTITANKYLKAKKSAKRAYDLTGIRFSDLYTYLDNNIPVIVWNSMYMRNPVAVHSYRYAGKTWHFYRSEHCVVLCGYDKKNKKVLINDPLSGLVWRKASSFERIYNKLGKMAVVIQ</sequence>
<protein>
    <submittedName>
        <fullName evidence="2">C39 family peptidase</fullName>
    </submittedName>
</protein>
<gene>
    <name evidence="2" type="ORF">OCV47_06790</name>
</gene>
<dbReference type="SUPFAM" id="SSF69360">
    <property type="entry name" value="Cell wall binding repeat"/>
    <property type="match status" value="1"/>
</dbReference>
<dbReference type="RefSeq" id="WP_262654456.1">
    <property type="nucleotide sequence ID" value="NZ_JAOQKE010000005.1"/>
</dbReference>
<dbReference type="Gene3D" id="3.90.70.10">
    <property type="entry name" value="Cysteine proteinases"/>
    <property type="match status" value="1"/>
</dbReference>
<dbReference type="Pfam" id="PF13529">
    <property type="entry name" value="Peptidase_C39_2"/>
    <property type="match status" value="1"/>
</dbReference>
<evidence type="ECO:0000313" key="2">
    <source>
        <dbReference type="EMBL" id="MCU6725056.1"/>
    </source>
</evidence>
<dbReference type="PANTHER" id="PTHR37806:SF1">
    <property type="entry name" value="PEPTIDASE C39-LIKE DOMAIN-CONTAINING PROTEIN"/>
    <property type="match status" value="1"/>
</dbReference>
<name>A0ABT2SKQ7_9FIRM</name>
<feature type="domain" description="Peptidase C39-like" evidence="1">
    <location>
        <begin position="140"/>
        <end position="295"/>
    </location>
</feature>
<dbReference type="InterPro" id="IPR039564">
    <property type="entry name" value="Peptidase_C39-like"/>
</dbReference>
<accession>A0ABT2SKQ7</accession>
<proteinExistence type="predicted"/>
<organism evidence="2 3">
    <name type="scientific">Muricoprocola aceti</name>
    <dbReference type="NCBI Taxonomy" id="2981772"/>
    <lineage>
        <taxon>Bacteria</taxon>
        <taxon>Bacillati</taxon>
        <taxon>Bacillota</taxon>
        <taxon>Clostridia</taxon>
        <taxon>Lachnospirales</taxon>
        <taxon>Lachnospiraceae</taxon>
        <taxon>Muricoprocola</taxon>
    </lineage>
</organism>
<dbReference type="Gene3D" id="2.10.270.10">
    <property type="entry name" value="Cholin Binding"/>
    <property type="match status" value="1"/>
</dbReference>